<dbReference type="GO" id="GO:0055085">
    <property type="term" value="P:transmembrane transport"/>
    <property type="evidence" value="ECO:0007669"/>
    <property type="project" value="InterPro"/>
</dbReference>
<dbReference type="CDD" id="cd06261">
    <property type="entry name" value="TM_PBP2"/>
    <property type="match status" value="1"/>
</dbReference>
<evidence type="ECO:0000256" key="1">
    <source>
        <dbReference type="ARBA" id="ARBA00004651"/>
    </source>
</evidence>
<dbReference type="AlphaFoldDB" id="A0A3G8ZL35"/>
<dbReference type="Pfam" id="PF00528">
    <property type="entry name" value="BPD_transp_1"/>
    <property type="match status" value="1"/>
</dbReference>
<evidence type="ECO:0000256" key="6">
    <source>
        <dbReference type="ARBA" id="ARBA00023136"/>
    </source>
</evidence>
<dbReference type="OrthoDB" id="8906042at2"/>
<dbReference type="Proteomes" id="UP000268084">
    <property type="component" value="Chromosome"/>
</dbReference>
<keyword evidence="5 7" id="KW-1133">Transmembrane helix</keyword>
<evidence type="ECO:0000256" key="4">
    <source>
        <dbReference type="ARBA" id="ARBA00022692"/>
    </source>
</evidence>
<keyword evidence="4 7" id="KW-0812">Transmembrane</keyword>
<dbReference type="PANTHER" id="PTHR43386:SF25">
    <property type="entry name" value="PEPTIDE ABC TRANSPORTER PERMEASE PROTEIN"/>
    <property type="match status" value="1"/>
</dbReference>
<comment type="subcellular location">
    <subcellularLocation>
        <location evidence="1 7">Cell membrane</location>
        <topology evidence="1 7">Multi-pass membrane protein</topology>
    </subcellularLocation>
</comment>
<dbReference type="KEGG" id="nak:EH165_07640"/>
<dbReference type="InterPro" id="IPR050366">
    <property type="entry name" value="BP-dependent_transpt_permease"/>
</dbReference>
<dbReference type="PROSITE" id="PS50928">
    <property type="entry name" value="ABC_TM1"/>
    <property type="match status" value="1"/>
</dbReference>
<feature type="domain" description="ABC transmembrane type-1" evidence="8">
    <location>
        <begin position="88"/>
        <end position="277"/>
    </location>
</feature>
<keyword evidence="6 7" id="KW-0472">Membrane</keyword>
<keyword evidence="3" id="KW-1003">Cell membrane</keyword>
<dbReference type="PANTHER" id="PTHR43386">
    <property type="entry name" value="OLIGOPEPTIDE TRANSPORT SYSTEM PERMEASE PROTEIN APPC"/>
    <property type="match status" value="1"/>
</dbReference>
<dbReference type="InterPro" id="IPR000515">
    <property type="entry name" value="MetI-like"/>
</dbReference>
<evidence type="ECO:0000313" key="10">
    <source>
        <dbReference type="Proteomes" id="UP000268084"/>
    </source>
</evidence>
<evidence type="ECO:0000256" key="2">
    <source>
        <dbReference type="ARBA" id="ARBA00022448"/>
    </source>
</evidence>
<name>A0A3G8ZL35_9ACTN</name>
<accession>A0A3G8ZL35</accession>
<feature type="transmembrane region" description="Helical" evidence="7">
    <location>
        <begin position="128"/>
        <end position="145"/>
    </location>
</feature>
<gene>
    <name evidence="9" type="ORF">EH165_07640</name>
</gene>
<dbReference type="EMBL" id="CP034170">
    <property type="protein sequence ID" value="AZI58032.1"/>
    <property type="molecule type" value="Genomic_DNA"/>
</dbReference>
<dbReference type="InterPro" id="IPR035906">
    <property type="entry name" value="MetI-like_sf"/>
</dbReference>
<evidence type="ECO:0000313" key="9">
    <source>
        <dbReference type="EMBL" id="AZI58032.1"/>
    </source>
</evidence>
<dbReference type="Gene3D" id="1.10.3720.10">
    <property type="entry name" value="MetI-like"/>
    <property type="match status" value="1"/>
</dbReference>
<proteinExistence type="inferred from homology"/>
<evidence type="ECO:0000256" key="5">
    <source>
        <dbReference type="ARBA" id="ARBA00022989"/>
    </source>
</evidence>
<evidence type="ECO:0000259" key="8">
    <source>
        <dbReference type="PROSITE" id="PS50928"/>
    </source>
</evidence>
<comment type="similarity">
    <text evidence="7">Belongs to the binding-protein-dependent transport system permease family.</text>
</comment>
<dbReference type="GO" id="GO:0005886">
    <property type="term" value="C:plasma membrane"/>
    <property type="evidence" value="ECO:0007669"/>
    <property type="project" value="UniProtKB-SubCell"/>
</dbReference>
<evidence type="ECO:0000256" key="7">
    <source>
        <dbReference type="RuleBase" id="RU363032"/>
    </source>
</evidence>
<reference evidence="9 10" key="1">
    <citation type="submission" date="2018-11" db="EMBL/GenBank/DDBJ databases">
        <authorList>
            <person name="Da X."/>
        </authorList>
    </citation>
    <scope>NUCLEOTIDE SEQUENCE [LARGE SCALE GENOMIC DNA]</scope>
    <source>
        <strain evidence="9 10">S14-144</strain>
    </source>
</reference>
<keyword evidence="10" id="KW-1185">Reference proteome</keyword>
<protein>
    <submittedName>
        <fullName evidence="9">ABC transporter permease</fullName>
    </submittedName>
</protein>
<sequence length="292" mass="30481">MTTPHQDADPAMMAPGKSPRQPLSPLVIFGLLVVGLVVIAAVVSFFWTPFSPISTDLKNRSVGPFVGGHWLGTDRTGRDTATRLMLGSQTTLYVGLVAVGIAAVIGTPLGILAGMVRPGFSEFLMRTNDILLAFPALLLALILAAKYGGSVTTAMVAIGIASIPGFVRVLRSATMQVMGTDYVKAARVAGRRGGAIAVRHILPNVAGLIIVQASSAYAIAILAEAALSFLGLGAPASVPSWGRMLYEGQSTMTVDPMVSVWPGLAIAVAVLGFNLLGDGLRDRFDPRMAAKR</sequence>
<reference evidence="9 10" key="2">
    <citation type="submission" date="2018-12" db="EMBL/GenBank/DDBJ databases">
        <title>Nakamurella antarcticus sp. nov., isolated from Antarctica South Shetland Islands soil.</title>
        <authorList>
            <person name="Peng F."/>
        </authorList>
    </citation>
    <scope>NUCLEOTIDE SEQUENCE [LARGE SCALE GENOMIC DNA]</scope>
    <source>
        <strain evidence="9 10">S14-144</strain>
    </source>
</reference>
<feature type="transmembrane region" description="Helical" evidence="7">
    <location>
        <begin position="258"/>
        <end position="277"/>
    </location>
</feature>
<organism evidence="9 10">
    <name type="scientific">Nakamurella antarctica</name>
    <dbReference type="NCBI Taxonomy" id="1902245"/>
    <lineage>
        <taxon>Bacteria</taxon>
        <taxon>Bacillati</taxon>
        <taxon>Actinomycetota</taxon>
        <taxon>Actinomycetes</taxon>
        <taxon>Nakamurellales</taxon>
        <taxon>Nakamurellaceae</taxon>
        <taxon>Nakamurella</taxon>
    </lineage>
</organism>
<evidence type="ECO:0000256" key="3">
    <source>
        <dbReference type="ARBA" id="ARBA00022475"/>
    </source>
</evidence>
<feature type="transmembrane region" description="Helical" evidence="7">
    <location>
        <begin position="92"/>
        <end position="116"/>
    </location>
</feature>
<feature type="transmembrane region" description="Helical" evidence="7">
    <location>
        <begin position="26"/>
        <end position="47"/>
    </location>
</feature>
<keyword evidence="2 7" id="KW-0813">Transport</keyword>
<dbReference type="SUPFAM" id="SSF161098">
    <property type="entry name" value="MetI-like"/>
    <property type="match status" value="1"/>
</dbReference>